<feature type="compositionally biased region" description="Low complexity" evidence="1">
    <location>
        <begin position="31"/>
        <end position="51"/>
    </location>
</feature>
<feature type="region of interest" description="Disordered" evidence="1">
    <location>
        <begin position="28"/>
        <end position="81"/>
    </location>
</feature>
<dbReference type="EMBL" id="JAQNDN010000004">
    <property type="protein sequence ID" value="MDC0668393.1"/>
    <property type="molecule type" value="Genomic_DNA"/>
</dbReference>
<reference evidence="2 3" key="1">
    <citation type="submission" date="2022-11" db="EMBL/GenBank/DDBJ databases">
        <title>Minimal conservation of predation-associated metabolite biosynthetic gene clusters underscores biosynthetic potential of Myxococcota including descriptions for ten novel species: Archangium lansinium sp. nov., Myxococcus landrumus sp. nov., Nannocystis bai.</title>
        <authorList>
            <person name="Ahearne A."/>
            <person name="Stevens C."/>
            <person name="Dowd S."/>
        </authorList>
    </citation>
    <scope>NUCLEOTIDE SEQUENCE [LARGE SCALE GENOMIC DNA]</scope>
    <source>
        <strain evidence="2 3">NCELM</strain>
    </source>
</reference>
<name>A0ABT5B4J9_9BACT</name>
<evidence type="ECO:0000313" key="2">
    <source>
        <dbReference type="EMBL" id="MDC0668393.1"/>
    </source>
</evidence>
<comment type="caution">
    <text evidence="2">The sequence shown here is derived from an EMBL/GenBank/DDBJ whole genome shotgun (WGS) entry which is preliminary data.</text>
</comment>
<gene>
    <name evidence="2" type="ORF">POL58_11625</name>
</gene>
<dbReference type="SUPFAM" id="SSF101898">
    <property type="entry name" value="NHL repeat"/>
    <property type="match status" value="1"/>
</dbReference>
<dbReference type="PROSITE" id="PS51257">
    <property type="entry name" value="PROKAR_LIPOPROTEIN"/>
    <property type="match status" value="1"/>
</dbReference>
<sequence length="540" mass="56045">MTNARLTVLLAGTALSGCLDSPAWKDFPKPGSSATAAESSTSSGEWPSLTTGSGGGVLTTTIDPDPTSTGEATDTAGTTGAPIDPLIVGHILGPDPLESGGPIAVSIATEHADGVRMQVDDEAPLELTALGSGAFAGEIVMASGLANGPHSATFTAWRAALESEPLVVPFTVALPEPGIELFWESAGLIGKGSIAALAVTATGDVLEFGTYYPANQPRCYLRRRDLAGAWSDDDLVVPLPDTTCAAIDMKVAPTGEIFTLASRTDNNDTRWTLGKLPSWGSPLENIGQGTAKEDAYALAIHPEMVAVCGAHPQPTLDLDAFVAIFRPNAPGIVKAFDYVATMEHAIDESARDCVFVGDGLALVGEAKGKHEGDFMPKRNRLFVLELAANTFEPTWTVAPAGPGTQSGATGVALDDQERLILSAYTCGDACEPEGALRMFSPGMGFEWPVSLGLGIKRPHAVAWHPAGYAVVVGAREVDPLSTIFWAQAWIPGSNQPLWTTEHSDAVTLQIAYAVAVGPYGHVIAGGMGALGYPAIAYIGG</sequence>
<keyword evidence="3" id="KW-1185">Reference proteome</keyword>
<protein>
    <submittedName>
        <fullName evidence="2">Uncharacterized protein</fullName>
    </submittedName>
</protein>
<proteinExistence type="predicted"/>
<evidence type="ECO:0000256" key="1">
    <source>
        <dbReference type="SAM" id="MobiDB-lite"/>
    </source>
</evidence>
<dbReference type="Proteomes" id="UP001217838">
    <property type="component" value="Unassembled WGS sequence"/>
</dbReference>
<organism evidence="2 3">
    <name type="scientific">Nannocystis radixulma</name>
    <dbReference type="NCBI Taxonomy" id="2995305"/>
    <lineage>
        <taxon>Bacteria</taxon>
        <taxon>Pseudomonadati</taxon>
        <taxon>Myxococcota</taxon>
        <taxon>Polyangia</taxon>
        <taxon>Nannocystales</taxon>
        <taxon>Nannocystaceae</taxon>
        <taxon>Nannocystis</taxon>
    </lineage>
</organism>
<dbReference type="RefSeq" id="WP_271997472.1">
    <property type="nucleotide sequence ID" value="NZ_JAQNDN010000004.1"/>
</dbReference>
<feature type="compositionally biased region" description="Low complexity" evidence="1">
    <location>
        <begin position="67"/>
        <end position="81"/>
    </location>
</feature>
<evidence type="ECO:0000313" key="3">
    <source>
        <dbReference type="Proteomes" id="UP001217838"/>
    </source>
</evidence>
<accession>A0ABT5B4J9</accession>